<gene>
    <name evidence="1" type="ORF">GCM10023144_37560</name>
</gene>
<sequence>MSKLFQYTRRASQRRLLAFELSRRYESAPVVADRAGPAADAAVSTSVVEGKALRGRVSDAEYTAN</sequence>
<reference evidence="2" key="1">
    <citation type="journal article" date="2019" name="Int. J. Syst. Evol. Microbiol.">
        <title>The Global Catalogue of Microorganisms (GCM) 10K type strain sequencing project: providing services to taxonomists for standard genome sequencing and annotation.</title>
        <authorList>
            <consortium name="The Broad Institute Genomics Platform"/>
            <consortium name="The Broad Institute Genome Sequencing Center for Infectious Disease"/>
            <person name="Wu L."/>
            <person name="Ma J."/>
        </authorList>
    </citation>
    <scope>NUCLEOTIDE SEQUENCE [LARGE SCALE GENOMIC DNA]</scope>
    <source>
        <strain evidence="2">JCM 17666</strain>
    </source>
</reference>
<dbReference type="Proteomes" id="UP001501671">
    <property type="component" value="Unassembled WGS sequence"/>
</dbReference>
<evidence type="ECO:0000313" key="1">
    <source>
        <dbReference type="EMBL" id="GAA4339404.1"/>
    </source>
</evidence>
<name>A0ABP8HHF3_9BURK</name>
<comment type="caution">
    <text evidence="1">The sequence shown here is derived from an EMBL/GenBank/DDBJ whole genome shotgun (WGS) entry which is preliminary data.</text>
</comment>
<dbReference type="RefSeq" id="WP_345251418.1">
    <property type="nucleotide sequence ID" value="NZ_BAABFO010000022.1"/>
</dbReference>
<dbReference type="EMBL" id="BAABFO010000022">
    <property type="protein sequence ID" value="GAA4339404.1"/>
    <property type="molecule type" value="Genomic_DNA"/>
</dbReference>
<proteinExistence type="predicted"/>
<evidence type="ECO:0000313" key="2">
    <source>
        <dbReference type="Proteomes" id="UP001501671"/>
    </source>
</evidence>
<protein>
    <submittedName>
        <fullName evidence="1">Uncharacterized protein</fullName>
    </submittedName>
</protein>
<organism evidence="1 2">
    <name type="scientific">Pigmentiphaga soli</name>
    <dbReference type="NCBI Taxonomy" id="1007095"/>
    <lineage>
        <taxon>Bacteria</taxon>
        <taxon>Pseudomonadati</taxon>
        <taxon>Pseudomonadota</taxon>
        <taxon>Betaproteobacteria</taxon>
        <taxon>Burkholderiales</taxon>
        <taxon>Alcaligenaceae</taxon>
        <taxon>Pigmentiphaga</taxon>
    </lineage>
</organism>
<accession>A0ABP8HHF3</accession>
<keyword evidence="2" id="KW-1185">Reference proteome</keyword>